<accession>A0A9D4RXV5</accession>
<protein>
    <submittedName>
        <fullName evidence="1">Uncharacterized protein</fullName>
    </submittedName>
</protein>
<gene>
    <name evidence="1" type="ORF">DPMN_006953</name>
</gene>
<reference evidence="1" key="2">
    <citation type="submission" date="2020-11" db="EMBL/GenBank/DDBJ databases">
        <authorList>
            <person name="McCartney M.A."/>
            <person name="Auch B."/>
            <person name="Kono T."/>
            <person name="Mallez S."/>
            <person name="Becker A."/>
            <person name="Gohl D.M."/>
            <person name="Silverstein K.A.T."/>
            <person name="Koren S."/>
            <person name="Bechman K.B."/>
            <person name="Herman A."/>
            <person name="Abrahante J.E."/>
            <person name="Garbe J."/>
        </authorList>
    </citation>
    <scope>NUCLEOTIDE SEQUENCE</scope>
    <source>
        <strain evidence="1">Duluth1</strain>
        <tissue evidence="1">Whole animal</tissue>
    </source>
</reference>
<evidence type="ECO:0000313" key="2">
    <source>
        <dbReference type="Proteomes" id="UP000828390"/>
    </source>
</evidence>
<dbReference type="Proteomes" id="UP000828390">
    <property type="component" value="Unassembled WGS sequence"/>
</dbReference>
<dbReference type="AlphaFoldDB" id="A0A9D4RXV5"/>
<name>A0A9D4RXV5_DREPO</name>
<comment type="caution">
    <text evidence="1">The sequence shown here is derived from an EMBL/GenBank/DDBJ whole genome shotgun (WGS) entry which is preliminary data.</text>
</comment>
<sequence length="52" mass="5334">MEDKSKLQGSCLTGLAITGPSVKARPVPWTGKTKAGLLEGANTSLLKHDVAG</sequence>
<proteinExistence type="predicted"/>
<dbReference type="EMBL" id="JAIWYP010000001">
    <property type="protein sequence ID" value="KAH3883005.1"/>
    <property type="molecule type" value="Genomic_DNA"/>
</dbReference>
<evidence type="ECO:0000313" key="1">
    <source>
        <dbReference type="EMBL" id="KAH3883005.1"/>
    </source>
</evidence>
<reference evidence="1" key="1">
    <citation type="journal article" date="2019" name="bioRxiv">
        <title>The Genome of the Zebra Mussel, Dreissena polymorpha: A Resource for Invasive Species Research.</title>
        <authorList>
            <person name="McCartney M.A."/>
            <person name="Auch B."/>
            <person name="Kono T."/>
            <person name="Mallez S."/>
            <person name="Zhang Y."/>
            <person name="Obille A."/>
            <person name="Becker A."/>
            <person name="Abrahante J.E."/>
            <person name="Garbe J."/>
            <person name="Badalamenti J.P."/>
            <person name="Herman A."/>
            <person name="Mangelson H."/>
            <person name="Liachko I."/>
            <person name="Sullivan S."/>
            <person name="Sone E.D."/>
            <person name="Koren S."/>
            <person name="Silverstein K.A.T."/>
            <person name="Beckman K.B."/>
            <person name="Gohl D.M."/>
        </authorList>
    </citation>
    <scope>NUCLEOTIDE SEQUENCE</scope>
    <source>
        <strain evidence="1">Duluth1</strain>
        <tissue evidence="1">Whole animal</tissue>
    </source>
</reference>
<organism evidence="1 2">
    <name type="scientific">Dreissena polymorpha</name>
    <name type="common">Zebra mussel</name>
    <name type="synonym">Mytilus polymorpha</name>
    <dbReference type="NCBI Taxonomy" id="45954"/>
    <lineage>
        <taxon>Eukaryota</taxon>
        <taxon>Metazoa</taxon>
        <taxon>Spiralia</taxon>
        <taxon>Lophotrochozoa</taxon>
        <taxon>Mollusca</taxon>
        <taxon>Bivalvia</taxon>
        <taxon>Autobranchia</taxon>
        <taxon>Heteroconchia</taxon>
        <taxon>Euheterodonta</taxon>
        <taxon>Imparidentia</taxon>
        <taxon>Neoheterodontei</taxon>
        <taxon>Myida</taxon>
        <taxon>Dreissenoidea</taxon>
        <taxon>Dreissenidae</taxon>
        <taxon>Dreissena</taxon>
    </lineage>
</organism>
<keyword evidence="2" id="KW-1185">Reference proteome</keyword>